<organism evidence="1">
    <name type="scientific">viral metagenome</name>
    <dbReference type="NCBI Taxonomy" id="1070528"/>
    <lineage>
        <taxon>unclassified sequences</taxon>
        <taxon>metagenomes</taxon>
        <taxon>organismal metagenomes</taxon>
    </lineage>
</organism>
<gene>
    <name evidence="1" type="ORF">MM415B05330_0003</name>
</gene>
<proteinExistence type="predicted"/>
<accession>A0A6M3LMD3</accession>
<dbReference type="EMBL" id="MT143320">
    <property type="protein sequence ID" value="QJA95509.1"/>
    <property type="molecule type" value="Genomic_DNA"/>
</dbReference>
<protein>
    <submittedName>
        <fullName evidence="1">Uncharacterized protein</fullName>
    </submittedName>
</protein>
<name>A0A6M3LMD3_9ZZZZ</name>
<evidence type="ECO:0000313" key="1">
    <source>
        <dbReference type="EMBL" id="QJA95509.1"/>
    </source>
</evidence>
<dbReference type="AlphaFoldDB" id="A0A6M3LMD3"/>
<sequence length="52" mass="5864">MRKKLKANKPVINGVWVTDVEVPDKPTSAQKKAIKDIIARHAKHGEVLNENF</sequence>
<reference evidence="1" key="1">
    <citation type="submission" date="2020-03" db="EMBL/GenBank/DDBJ databases">
        <title>The deep terrestrial virosphere.</title>
        <authorList>
            <person name="Holmfeldt K."/>
            <person name="Nilsson E."/>
            <person name="Simone D."/>
            <person name="Lopez-Fernandez M."/>
            <person name="Wu X."/>
            <person name="de Brujin I."/>
            <person name="Lundin D."/>
            <person name="Andersson A."/>
            <person name="Bertilsson S."/>
            <person name="Dopson M."/>
        </authorList>
    </citation>
    <scope>NUCLEOTIDE SEQUENCE</scope>
    <source>
        <strain evidence="1">MM415B05330</strain>
    </source>
</reference>